<proteinExistence type="predicted"/>
<protein>
    <submittedName>
        <fullName evidence="6">Extracellular solute-binding protein</fullName>
    </submittedName>
</protein>
<evidence type="ECO:0000256" key="4">
    <source>
        <dbReference type="ARBA" id="ARBA00023139"/>
    </source>
</evidence>
<dbReference type="AlphaFoldDB" id="A0A3P1T2K3"/>
<keyword evidence="2" id="KW-0732">Signal</keyword>
<evidence type="ECO:0000313" key="6">
    <source>
        <dbReference type="EMBL" id="RRD03747.1"/>
    </source>
</evidence>
<evidence type="ECO:0000256" key="3">
    <source>
        <dbReference type="ARBA" id="ARBA00023136"/>
    </source>
</evidence>
<dbReference type="OrthoDB" id="3225049at2"/>
<comment type="caution">
    <text evidence="6">The sequence shown here is derived from an EMBL/GenBank/DDBJ whole genome shotgun (WGS) entry which is preliminary data.</text>
</comment>
<keyword evidence="5" id="KW-0449">Lipoprotein</keyword>
<dbReference type="EMBL" id="RQZG01000017">
    <property type="protein sequence ID" value="RRD03747.1"/>
    <property type="molecule type" value="Genomic_DNA"/>
</dbReference>
<dbReference type="Pfam" id="PF01547">
    <property type="entry name" value="SBP_bac_1"/>
    <property type="match status" value="1"/>
</dbReference>
<dbReference type="PANTHER" id="PTHR43649:SF33">
    <property type="entry name" value="POLYGALACTURONAN_RHAMNOGALACTURONAN-BINDING PROTEIN YTCQ"/>
    <property type="match status" value="1"/>
</dbReference>
<dbReference type="SUPFAM" id="SSF53850">
    <property type="entry name" value="Periplasmic binding protein-like II"/>
    <property type="match status" value="1"/>
</dbReference>
<evidence type="ECO:0000256" key="5">
    <source>
        <dbReference type="ARBA" id="ARBA00023288"/>
    </source>
</evidence>
<evidence type="ECO:0000256" key="2">
    <source>
        <dbReference type="ARBA" id="ARBA00022729"/>
    </source>
</evidence>
<dbReference type="PANTHER" id="PTHR43649">
    <property type="entry name" value="ARABINOSE-BINDING PROTEIN-RELATED"/>
    <property type="match status" value="1"/>
</dbReference>
<dbReference type="Gene3D" id="3.40.190.10">
    <property type="entry name" value="Periplasmic binding protein-like II"/>
    <property type="match status" value="2"/>
</dbReference>
<dbReference type="InterPro" id="IPR050490">
    <property type="entry name" value="Bact_solute-bd_prot1"/>
</dbReference>
<keyword evidence="1" id="KW-1003">Cell membrane</keyword>
<dbReference type="Proteomes" id="UP000280819">
    <property type="component" value="Unassembled WGS sequence"/>
</dbReference>
<accession>A0A3P1T2K3</accession>
<gene>
    <name evidence="6" type="ORF">EII34_12775</name>
</gene>
<organism evidence="6 7">
    <name type="scientific">Arachnia propionica</name>
    <dbReference type="NCBI Taxonomy" id="1750"/>
    <lineage>
        <taxon>Bacteria</taxon>
        <taxon>Bacillati</taxon>
        <taxon>Actinomycetota</taxon>
        <taxon>Actinomycetes</taxon>
        <taxon>Propionibacteriales</taxon>
        <taxon>Propionibacteriaceae</taxon>
        <taxon>Arachnia</taxon>
    </lineage>
</organism>
<reference evidence="6 7" key="1">
    <citation type="submission" date="2018-11" db="EMBL/GenBank/DDBJ databases">
        <title>Genomes From Bacteria Associated with the Canine Oral Cavity: a Test Case for Automated Genome-Based Taxonomic Assignment.</title>
        <authorList>
            <person name="Coil D.A."/>
            <person name="Jospin G."/>
            <person name="Darling A.E."/>
            <person name="Wallis C."/>
            <person name="Davis I.J."/>
            <person name="Harris S."/>
            <person name="Eisen J.A."/>
            <person name="Holcombe L.J."/>
            <person name="O'Flynn C."/>
        </authorList>
    </citation>
    <scope>NUCLEOTIDE SEQUENCE [LARGE SCALE GENOMIC DNA]</scope>
    <source>
        <strain evidence="6 7">OH887_COT-365</strain>
    </source>
</reference>
<sequence length="507" mass="56585">MGPRAREFKPFSDGSTTFRVVGRQFPDFNLETNAFSKHLEEATGMKVEYQTIPPGDDGAPKLNAMITSGDLPDAFMTGPKWMGGFSRSQLWAYGKQGLFMDLNQLVDEYMPEMLEMFKANPKLREVMTTPDGTLYALPAVNQCYHCKSAPSRTWIHTPIAEEFGVATSNGVETIDDFEKLLRDIKAAHPDVVPLSGCQELPPIALVCAAFFNMGFERLRRVDGKPFFTPMDEKFREAMAFMNKLVKDGLTNEAAFTQTKEQLVRLGMDPAGSKVAVVAGQSQNDFATVELTDPNSRHRQFIPFKPFTGPDGTAVVGWSYDPGAVVGLIIPTKAQKPEEIAQWADYQLGLVSTLNMRLGPDDNWTWAAEGETGIDERQAIYKVTTPAPKNGVWWEWCTYNLVLDVRHGEAVDDATSIEPELYRAGKMYEPFAMKEEEFFMEPFFDETQAAEIGELLTNIDNAYKQGMTNLALGRLDPESDADWESYKSSLESAGVPRYLEILEAADKA</sequence>
<keyword evidence="3" id="KW-0472">Membrane</keyword>
<evidence type="ECO:0000256" key="1">
    <source>
        <dbReference type="ARBA" id="ARBA00022475"/>
    </source>
</evidence>
<dbReference type="InterPro" id="IPR006059">
    <property type="entry name" value="SBP"/>
</dbReference>
<name>A0A3P1T2K3_9ACTN</name>
<evidence type="ECO:0000313" key="7">
    <source>
        <dbReference type="Proteomes" id="UP000280819"/>
    </source>
</evidence>
<keyword evidence="4" id="KW-0564">Palmitate</keyword>